<proteinExistence type="predicted"/>
<evidence type="ECO:0000256" key="9">
    <source>
        <dbReference type="SAM" id="MobiDB-lite"/>
    </source>
</evidence>
<dbReference type="PROSITE" id="PS52010">
    <property type="entry name" value="COLLECTRIN_LIKE"/>
    <property type="match status" value="1"/>
</dbReference>
<evidence type="ECO:0000256" key="11">
    <source>
        <dbReference type="SAM" id="SignalP"/>
    </source>
</evidence>
<dbReference type="GO" id="GO:0070062">
    <property type="term" value="C:extracellular exosome"/>
    <property type="evidence" value="ECO:0007669"/>
    <property type="project" value="TreeGrafter"/>
</dbReference>
<keyword evidence="6 10" id="KW-1133">Transmembrane helix</keyword>
<evidence type="ECO:0000256" key="6">
    <source>
        <dbReference type="ARBA" id="ARBA00022989"/>
    </source>
</evidence>
<keyword evidence="3" id="KW-0597">Phosphoprotein</keyword>
<dbReference type="GO" id="GO:0051957">
    <property type="term" value="P:positive regulation of amino acid transport"/>
    <property type="evidence" value="ECO:0007669"/>
    <property type="project" value="TreeGrafter"/>
</dbReference>
<dbReference type="GeneTree" id="ENSGT00940000160862"/>
<keyword evidence="4 10" id="KW-0812">Transmembrane</keyword>
<reference evidence="13" key="2">
    <citation type="submission" date="2025-09" db="UniProtKB">
        <authorList>
            <consortium name="Ensembl"/>
        </authorList>
    </citation>
    <scope>IDENTIFICATION</scope>
</reference>
<evidence type="ECO:0000259" key="12">
    <source>
        <dbReference type="PROSITE" id="PS52010"/>
    </source>
</evidence>
<evidence type="ECO:0000313" key="13">
    <source>
        <dbReference type="Ensembl" id="ENSPKIP00000004326.1"/>
    </source>
</evidence>
<evidence type="ECO:0000256" key="8">
    <source>
        <dbReference type="ARBA" id="ARBA00023180"/>
    </source>
</evidence>
<feature type="region of interest" description="Disordered" evidence="9">
    <location>
        <begin position="182"/>
        <end position="206"/>
    </location>
</feature>
<evidence type="ECO:0000313" key="14">
    <source>
        <dbReference type="Proteomes" id="UP000261540"/>
    </source>
</evidence>
<keyword evidence="8" id="KW-0325">Glycoprotein</keyword>
<feature type="chain" id="PRO_5017228476" evidence="11">
    <location>
        <begin position="21"/>
        <end position="220"/>
    </location>
</feature>
<organism evidence="13 14">
    <name type="scientific">Paramormyrops kingsleyae</name>
    <dbReference type="NCBI Taxonomy" id="1676925"/>
    <lineage>
        <taxon>Eukaryota</taxon>
        <taxon>Metazoa</taxon>
        <taxon>Chordata</taxon>
        <taxon>Craniata</taxon>
        <taxon>Vertebrata</taxon>
        <taxon>Euteleostomi</taxon>
        <taxon>Actinopterygii</taxon>
        <taxon>Neopterygii</taxon>
        <taxon>Teleostei</taxon>
        <taxon>Osteoglossocephala</taxon>
        <taxon>Osteoglossomorpha</taxon>
        <taxon>Osteoglossiformes</taxon>
        <taxon>Mormyridae</taxon>
        <taxon>Paramormyrops</taxon>
    </lineage>
</organism>
<dbReference type="PANTHER" id="PTHR46884:SF1">
    <property type="entry name" value="COLLECTRIN"/>
    <property type="match status" value="1"/>
</dbReference>
<keyword evidence="2" id="KW-1003">Cell membrane</keyword>
<dbReference type="Proteomes" id="UP000261540">
    <property type="component" value="Unplaced"/>
</dbReference>
<evidence type="ECO:0000256" key="1">
    <source>
        <dbReference type="ARBA" id="ARBA00004251"/>
    </source>
</evidence>
<reference evidence="13" key="1">
    <citation type="submission" date="2025-08" db="UniProtKB">
        <authorList>
            <consortium name="Ensembl"/>
        </authorList>
    </citation>
    <scope>IDENTIFICATION</scope>
</reference>
<evidence type="ECO:0000256" key="7">
    <source>
        <dbReference type="ARBA" id="ARBA00023136"/>
    </source>
</evidence>
<sequence>MLTDLFLTLCISTALTAVQAENRCSVDAKNGYKVRLSIKTALGNKAYPWDDSEMFLFRATLAFAMRVYTKSDQYNVSSVHVCDETPRVSFWFVVSNDTELVSAEDVEKAVRISRNRINSAFMLTDQTLEFVNIPPTLVAPVQPGTPPWLIVFGVVISAVCAGVVMLLLSSFVQKRRKKGILEDENEEERCEKQNGATHEVQEGSDDFNQIFVEASSSTKL</sequence>
<feature type="domain" description="Collectrin-like" evidence="12">
    <location>
        <begin position="28"/>
        <end position="220"/>
    </location>
</feature>
<keyword evidence="14" id="KW-1185">Reference proteome</keyword>
<evidence type="ECO:0000256" key="3">
    <source>
        <dbReference type="ARBA" id="ARBA00022553"/>
    </source>
</evidence>
<protein>
    <submittedName>
        <fullName evidence="13">Collectrin, amino acid transport regulator</fullName>
    </submittedName>
</protein>
<evidence type="ECO:0000256" key="5">
    <source>
        <dbReference type="ARBA" id="ARBA00022729"/>
    </source>
</evidence>
<evidence type="ECO:0000256" key="4">
    <source>
        <dbReference type="ARBA" id="ARBA00022692"/>
    </source>
</evidence>
<dbReference type="Pfam" id="PF16959">
    <property type="entry name" value="Collectrin"/>
    <property type="match status" value="1"/>
</dbReference>
<keyword evidence="7 10" id="KW-0472">Membrane</keyword>
<evidence type="ECO:0000256" key="10">
    <source>
        <dbReference type="SAM" id="Phobius"/>
    </source>
</evidence>
<feature type="transmembrane region" description="Helical" evidence="10">
    <location>
        <begin position="148"/>
        <end position="168"/>
    </location>
</feature>
<dbReference type="GO" id="GO:0005886">
    <property type="term" value="C:plasma membrane"/>
    <property type="evidence" value="ECO:0007669"/>
    <property type="project" value="UniProtKB-SubCell"/>
</dbReference>
<dbReference type="AlphaFoldDB" id="A0A3B3QFY6"/>
<dbReference type="PANTHER" id="PTHR46884">
    <property type="entry name" value="COLLECTRIN"/>
    <property type="match status" value="1"/>
</dbReference>
<comment type="subcellular location">
    <subcellularLocation>
        <location evidence="1">Cell membrane</location>
        <topology evidence="1">Single-pass type I membrane protein</topology>
    </subcellularLocation>
</comment>
<dbReference type="GeneID" id="111838160"/>
<dbReference type="OrthoDB" id="9899436at2759"/>
<evidence type="ECO:0000256" key="2">
    <source>
        <dbReference type="ARBA" id="ARBA00022475"/>
    </source>
</evidence>
<gene>
    <name evidence="13" type="primary">CLTRN</name>
</gene>
<feature type="signal peptide" evidence="11">
    <location>
        <begin position="1"/>
        <end position="20"/>
    </location>
</feature>
<dbReference type="STRING" id="1676925.ENSPKIP00000004326"/>
<dbReference type="Ensembl" id="ENSPKIT00000028308.1">
    <property type="protein sequence ID" value="ENSPKIP00000004326.1"/>
    <property type="gene ID" value="ENSPKIG00000021486.1"/>
</dbReference>
<dbReference type="RefSeq" id="XP_023656603.1">
    <property type="nucleotide sequence ID" value="XM_023800835.2"/>
</dbReference>
<dbReference type="InterPro" id="IPR042944">
    <property type="entry name" value="Collectrin"/>
</dbReference>
<accession>A0A3B3QFY6</accession>
<name>A0A3B3QFY6_9TELE</name>
<keyword evidence="5 11" id="KW-0732">Signal</keyword>
<dbReference type="InterPro" id="IPR031588">
    <property type="entry name" value="Collectrin_dom"/>
</dbReference>